<dbReference type="GO" id="GO:0046872">
    <property type="term" value="F:metal ion binding"/>
    <property type="evidence" value="ECO:0007669"/>
    <property type="project" value="UniProtKB-KW"/>
</dbReference>
<evidence type="ECO:0000256" key="4">
    <source>
        <dbReference type="ARBA" id="ARBA00022729"/>
    </source>
</evidence>
<keyword evidence="6" id="KW-0812">Transmembrane</keyword>
<dbReference type="InterPro" id="IPR038297">
    <property type="entry name" value="CcmH/CycL/NrfF/Ccl2_sf"/>
</dbReference>
<dbReference type="InterPro" id="IPR005616">
    <property type="entry name" value="CcmH/CycL/Ccl2/NrfF_N"/>
</dbReference>
<protein>
    <submittedName>
        <fullName evidence="8">Unannotated protein</fullName>
    </submittedName>
</protein>
<gene>
    <name evidence="8" type="ORF">UFOPK2242_01416</name>
</gene>
<reference evidence="8" key="1">
    <citation type="submission" date="2020-05" db="EMBL/GenBank/DDBJ databases">
        <authorList>
            <person name="Chiriac C."/>
            <person name="Salcher M."/>
            <person name="Ghai R."/>
            <person name="Kavagutti S V."/>
        </authorList>
    </citation>
    <scope>NUCLEOTIDE SEQUENCE</scope>
</reference>
<keyword evidence="4" id="KW-0732">Signal</keyword>
<evidence type="ECO:0000259" key="7">
    <source>
        <dbReference type="Pfam" id="PF03918"/>
    </source>
</evidence>
<dbReference type="AlphaFoldDB" id="A0A6J6MBT4"/>
<dbReference type="PANTHER" id="PTHR47870:SF4">
    <property type="entry name" value="CYTOCHROME C-TYPE BIOGENESIS PROTEIN CYCH"/>
    <property type="match status" value="1"/>
</dbReference>
<keyword evidence="2" id="KW-0349">Heme</keyword>
<accession>A0A6J6MBT4</accession>
<name>A0A6J6MBT4_9ZZZZ</name>
<evidence type="ECO:0000256" key="1">
    <source>
        <dbReference type="ARBA" id="ARBA00010342"/>
    </source>
</evidence>
<comment type="similarity">
    <text evidence="1">Belongs to the CcmH/CycL/Ccl2/NrfF family.</text>
</comment>
<dbReference type="Pfam" id="PF03918">
    <property type="entry name" value="CcmH"/>
    <property type="match status" value="1"/>
</dbReference>
<keyword evidence="6" id="KW-1133">Transmembrane helix</keyword>
<feature type="transmembrane region" description="Helical" evidence="6">
    <location>
        <begin position="20"/>
        <end position="38"/>
    </location>
</feature>
<dbReference type="InterPro" id="IPR051263">
    <property type="entry name" value="C-type_cytochrome_biogenesis"/>
</dbReference>
<dbReference type="PANTHER" id="PTHR47870">
    <property type="entry name" value="CYTOCHROME C-TYPE BIOGENESIS PROTEIN CCMH"/>
    <property type="match status" value="1"/>
</dbReference>
<keyword evidence="5" id="KW-0408">Iron</keyword>
<evidence type="ECO:0000256" key="2">
    <source>
        <dbReference type="ARBA" id="ARBA00022617"/>
    </source>
</evidence>
<keyword evidence="6" id="KW-0472">Membrane</keyword>
<dbReference type="CDD" id="cd16378">
    <property type="entry name" value="CcmH_N"/>
    <property type="match status" value="1"/>
</dbReference>
<evidence type="ECO:0000256" key="6">
    <source>
        <dbReference type="SAM" id="Phobius"/>
    </source>
</evidence>
<keyword evidence="3" id="KW-0479">Metal-binding</keyword>
<dbReference type="EMBL" id="CAEZWM010000221">
    <property type="protein sequence ID" value="CAB4670225.1"/>
    <property type="molecule type" value="Genomic_DNA"/>
</dbReference>
<proteinExistence type="inferred from homology"/>
<evidence type="ECO:0000313" key="8">
    <source>
        <dbReference type="EMBL" id="CAB4670225.1"/>
    </source>
</evidence>
<sequence>MGAKPSTPADRTQSKSQVRISWIVLAVVLLGAFVFALWPRSGPESVASHTARLSREFRCVDCEGLSVAESATASARAAREDIRARIAAGESDAEIRAVFIDRYGESVLLKPRGDGIGIVVWALPILVIILGGAGLGFAFAKWRRQPRLDASEADESLVAKERDGSNG</sequence>
<dbReference type="GO" id="GO:0005886">
    <property type="term" value="C:plasma membrane"/>
    <property type="evidence" value="ECO:0007669"/>
    <property type="project" value="TreeGrafter"/>
</dbReference>
<evidence type="ECO:0000256" key="5">
    <source>
        <dbReference type="ARBA" id="ARBA00023004"/>
    </source>
</evidence>
<evidence type="ECO:0000256" key="3">
    <source>
        <dbReference type="ARBA" id="ARBA00022723"/>
    </source>
</evidence>
<feature type="transmembrane region" description="Helical" evidence="6">
    <location>
        <begin position="118"/>
        <end position="140"/>
    </location>
</feature>
<dbReference type="Gene3D" id="1.10.8.640">
    <property type="entry name" value="Cytochrome C biogenesis protein"/>
    <property type="match status" value="1"/>
</dbReference>
<feature type="domain" description="CcmH/CycL/Ccl2/NrfF N-terminal" evidence="7">
    <location>
        <begin position="48"/>
        <end position="152"/>
    </location>
</feature>
<organism evidence="8">
    <name type="scientific">freshwater metagenome</name>
    <dbReference type="NCBI Taxonomy" id="449393"/>
    <lineage>
        <taxon>unclassified sequences</taxon>
        <taxon>metagenomes</taxon>
        <taxon>ecological metagenomes</taxon>
    </lineage>
</organism>